<reference evidence="2" key="1">
    <citation type="journal article" date="2020" name="Stud. Mycol.">
        <title>101 Dothideomycetes genomes: a test case for predicting lifestyles and emergence of pathogens.</title>
        <authorList>
            <person name="Haridas S."/>
            <person name="Albert R."/>
            <person name="Binder M."/>
            <person name="Bloem J."/>
            <person name="Labutti K."/>
            <person name="Salamov A."/>
            <person name="Andreopoulos B."/>
            <person name="Baker S."/>
            <person name="Barry K."/>
            <person name="Bills G."/>
            <person name="Bluhm B."/>
            <person name="Cannon C."/>
            <person name="Castanera R."/>
            <person name="Culley D."/>
            <person name="Daum C."/>
            <person name="Ezra D."/>
            <person name="Gonzalez J."/>
            <person name="Henrissat B."/>
            <person name="Kuo A."/>
            <person name="Liang C."/>
            <person name="Lipzen A."/>
            <person name="Lutzoni F."/>
            <person name="Magnuson J."/>
            <person name="Mondo S."/>
            <person name="Nolan M."/>
            <person name="Ohm R."/>
            <person name="Pangilinan J."/>
            <person name="Park H.-J."/>
            <person name="Ramirez L."/>
            <person name="Alfaro M."/>
            <person name="Sun H."/>
            <person name="Tritt A."/>
            <person name="Yoshinaga Y."/>
            <person name="Zwiers L.-H."/>
            <person name="Turgeon B."/>
            <person name="Goodwin S."/>
            <person name="Spatafora J."/>
            <person name="Crous P."/>
            <person name="Grigoriev I."/>
        </authorList>
    </citation>
    <scope>NUCLEOTIDE SEQUENCE</scope>
    <source>
        <strain evidence="2">CBS 116005</strain>
    </source>
</reference>
<sequence>MEEIRLHRLASARKGAQQSRGSNRKVEVRGVPIRRICHCLDYAGRGQHQPLRLEHHWKSMDTSMAACYAERRLSARSESRPWCGVWYFLSSQARHAASHTTLVTHKPQPQSSASPARLRYAWLPQLRPLRLMCWSRCLAAYEHRCNGSTTEKQRDTTGSCHLEENQGA</sequence>
<protein>
    <submittedName>
        <fullName evidence="2">Uncharacterized protein</fullName>
    </submittedName>
</protein>
<organism evidence="2 3">
    <name type="scientific">Teratosphaeria nubilosa</name>
    <dbReference type="NCBI Taxonomy" id="161662"/>
    <lineage>
        <taxon>Eukaryota</taxon>
        <taxon>Fungi</taxon>
        <taxon>Dikarya</taxon>
        <taxon>Ascomycota</taxon>
        <taxon>Pezizomycotina</taxon>
        <taxon>Dothideomycetes</taxon>
        <taxon>Dothideomycetidae</taxon>
        <taxon>Mycosphaerellales</taxon>
        <taxon>Teratosphaeriaceae</taxon>
        <taxon>Teratosphaeria</taxon>
    </lineage>
</organism>
<dbReference type="AlphaFoldDB" id="A0A6G1LBP9"/>
<evidence type="ECO:0000313" key="2">
    <source>
        <dbReference type="EMBL" id="KAF2770363.1"/>
    </source>
</evidence>
<proteinExistence type="predicted"/>
<evidence type="ECO:0000313" key="3">
    <source>
        <dbReference type="Proteomes" id="UP000799436"/>
    </source>
</evidence>
<name>A0A6G1LBP9_9PEZI</name>
<feature type="region of interest" description="Disordered" evidence="1">
    <location>
        <begin position="148"/>
        <end position="168"/>
    </location>
</feature>
<gene>
    <name evidence="2" type="ORF">EJ03DRAFT_66569</name>
</gene>
<evidence type="ECO:0000256" key="1">
    <source>
        <dbReference type="SAM" id="MobiDB-lite"/>
    </source>
</evidence>
<dbReference type="EMBL" id="ML995826">
    <property type="protein sequence ID" value="KAF2770363.1"/>
    <property type="molecule type" value="Genomic_DNA"/>
</dbReference>
<accession>A0A6G1LBP9</accession>
<keyword evidence="3" id="KW-1185">Reference proteome</keyword>
<dbReference type="Proteomes" id="UP000799436">
    <property type="component" value="Unassembled WGS sequence"/>
</dbReference>